<keyword evidence="2" id="KW-1185">Reference proteome</keyword>
<name>A0ACB9Y4C8_PLABR</name>
<gene>
    <name evidence="1" type="ORF">MKS88_005186</name>
</gene>
<accession>A0ACB9Y4C8</accession>
<sequence>MGKDENNLIIESLGVKYKKKQTYKSDNRANITKLPKVGDSGEKICSDTEKKQYNITKNTLYKNVLGEQKGKKRTNYNYSGKAVNEKSYTLKENSKSNISKANSAIAANNLIATKGANNIKNKCKSIKYVARNYNDTNKSENVQPKLIKIKSDDNYLNELLRKENVFIQSEKCAEVKIKKNKNVSSSSSYSTKNSSEDDIHTSDIIEQYKKRKKKELETKRKKIIRDKKNKLIKKKTYKDVETQVFLNEFTKYYENVKPQIEKIVEDVLNKALKEMYEEQELQKIKSEVDYYENIRQMKYQNLQTYEKNSEAFYEETQQKIKDRVALKNKVEIIMKKKIANSKAQKNMHYIFQKNLDLHSVLNCVPNNFEKNINLIFLPWLTDLILYLVNVKKEIAHYIITEIIEQTVNSLSELAENNKG</sequence>
<proteinExistence type="predicted"/>
<comment type="caution">
    <text evidence="1">The sequence shown here is derived from an EMBL/GenBank/DDBJ whole genome shotgun (WGS) entry which is preliminary data.</text>
</comment>
<reference evidence="1" key="1">
    <citation type="submission" date="2022-06" db="EMBL/GenBank/DDBJ databases">
        <title>The First Complete Genome of the Simian Malaria Parasite Plasmodium brasilianum.</title>
        <authorList>
            <person name="Bajic M."/>
            <person name="Ravishankar S."/>
        </authorList>
    </citation>
    <scope>NUCLEOTIDE SEQUENCE</scope>
    <source>
        <strain evidence="1">Bolivian I</strain>
    </source>
</reference>
<dbReference type="EMBL" id="CM043781">
    <property type="protein sequence ID" value="KAI4835967.1"/>
    <property type="molecule type" value="Genomic_DNA"/>
</dbReference>
<protein>
    <submittedName>
        <fullName evidence="1">Radial spoke protein 3</fullName>
    </submittedName>
</protein>
<organism evidence="1 2">
    <name type="scientific">Plasmodium brasilianum</name>
    <dbReference type="NCBI Taxonomy" id="5824"/>
    <lineage>
        <taxon>Eukaryota</taxon>
        <taxon>Sar</taxon>
        <taxon>Alveolata</taxon>
        <taxon>Apicomplexa</taxon>
        <taxon>Aconoidasida</taxon>
        <taxon>Haemosporida</taxon>
        <taxon>Plasmodiidae</taxon>
        <taxon>Plasmodium</taxon>
        <taxon>Plasmodium (Plasmodium)</taxon>
    </lineage>
</organism>
<evidence type="ECO:0000313" key="2">
    <source>
        <dbReference type="Proteomes" id="UP001056978"/>
    </source>
</evidence>
<evidence type="ECO:0000313" key="1">
    <source>
        <dbReference type="EMBL" id="KAI4835967.1"/>
    </source>
</evidence>
<dbReference type="Proteomes" id="UP001056978">
    <property type="component" value="Chromosome 13"/>
</dbReference>